<evidence type="ECO:0000259" key="3">
    <source>
        <dbReference type="Pfam" id="PF00582"/>
    </source>
</evidence>
<protein>
    <recommendedName>
        <fullName evidence="2">Universal stress protein</fullName>
    </recommendedName>
</protein>
<dbReference type="HOGENOM" id="CLU_049301_11_1_0"/>
<evidence type="ECO:0000256" key="2">
    <source>
        <dbReference type="PIRNR" id="PIRNR006276"/>
    </source>
</evidence>
<evidence type="ECO:0000256" key="1">
    <source>
        <dbReference type="ARBA" id="ARBA00008791"/>
    </source>
</evidence>
<dbReference type="Proteomes" id="UP000001369">
    <property type="component" value="Chromosome"/>
</dbReference>
<dbReference type="AlphaFoldDB" id="C1DXA8"/>
<dbReference type="Pfam" id="PF00582">
    <property type="entry name" value="Usp"/>
    <property type="match status" value="1"/>
</dbReference>
<dbReference type="eggNOG" id="COG0589">
    <property type="taxonomic scope" value="Bacteria"/>
</dbReference>
<keyword evidence="5" id="KW-1185">Reference proteome</keyword>
<dbReference type="KEGG" id="saf:SULAZ_0023"/>
<dbReference type="PIRSF" id="PIRSF006276">
    <property type="entry name" value="UspA"/>
    <property type="match status" value="1"/>
</dbReference>
<dbReference type="CDD" id="cd00293">
    <property type="entry name" value="USP-like"/>
    <property type="match status" value="1"/>
</dbReference>
<dbReference type="GO" id="GO:0005737">
    <property type="term" value="C:cytoplasm"/>
    <property type="evidence" value="ECO:0007669"/>
    <property type="project" value="UniProtKB-SubCell"/>
</dbReference>
<dbReference type="Gene3D" id="3.40.50.620">
    <property type="entry name" value="HUPs"/>
    <property type="match status" value="1"/>
</dbReference>
<dbReference type="SUPFAM" id="SSF52402">
    <property type="entry name" value="Adenine nucleotide alpha hydrolases-like"/>
    <property type="match status" value="1"/>
</dbReference>
<dbReference type="InterPro" id="IPR006016">
    <property type="entry name" value="UspA"/>
</dbReference>
<dbReference type="PANTHER" id="PTHR46268:SF25">
    <property type="entry name" value="USPA DOMAIN PROTEIN"/>
    <property type="match status" value="1"/>
</dbReference>
<dbReference type="PRINTS" id="PR01438">
    <property type="entry name" value="UNVRSLSTRESS"/>
</dbReference>
<comment type="similarity">
    <text evidence="1 2">Belongs to the universal stress protein A family.</text>
</comment>
<dbReference type="InterPro" id="IPR006015">
    <property type="entry name" value="Universal_stress_UspA"/>
</dbReference>
<keyword evidence="2" id="KW-0963">Cytoplasm</keyword>
<feature type="domain" description="UspA" evidence="3">
    <location>
        <begin position="3"/>
        <end position="144"/>
    </location>
</feature>
<evidence type="ECO:0000313" key="5">
    <source>
        <dbReference type="Proteomes" id="UP000001369"/>
    </source>
</evidence>
<dbReference type="RefSeq" id="WP_012674601.1">
    <property type="nucleotide sequence ID" value="NC_012438.1"/>
</dbReference>
<gene>
    <name evidence="4" type="ordered locus">SULAZ_0023</name>
</gene>
<sequence>MAFKKIVVGYDGSQYANNALKKAIEVAKCSNGEVYIVGVIKPIDFGIVDYITPTEIEEYEKEEISKEEKYLKEAIKIVKESGLKAFYKVLEGDPSEEIMSYADEVEADLIVVGHRGLGGFKRLLLGSTSSELVKYAKQTVLVVKS</sequence>
<dbReference type="PANTHER" id="PTHR46268">
    <property type="entry name" value="STRESS RESPONSE PROTEIN NHAX"/>
    <property type="match status" value="1"/>
</dbReference>
<name>C1DXA8_SULAA</name>
<dbReference type="EMBL" id="CP001229">
    <property type="protein sequence ID" value="ACN99283.1"/>
    <property type="molecule type" value="Genomic_DNA"/>
</dbReference>
<proteinExistence type="inferred from homology"/>
<organism evidence="4 5">
    <name type="scientific">Sulfurihydrogenibium azorense (strain DSM 15241 / OCM 825 / Az-Fu1)</name>
    <dbReference type="NCBI Taxonomy" id="204536"/>
    <lineage>
        <taxon>Bacteria</taxon>
        <taxon>Pseudomonadati</taxon>
        <taxon>Aquificota</taxon>
        <taxon>Aquificia</taxon>
        <taxon>Aquificales</taxon>
        <taxon>Hydrogenothermaceae</taxon>
        <taxon>Sulfurihydrogenibium</taxon>
    </lineage>
</organism>
<dbReference type="OrthoDB" id="9777884at2"/>
<evidence type="ECO:0000313" key="4">
    <source>
        <dbReference type="EMBL" id="ACN99283.1"/>
    </source>
</evidence>
<dbReference type="InterPro" id="IPR014729">
    <property type="entry name" value="Rossmann-like_a/b/a_fold"/>
</dbReference>
<dbReference type="STRING" id="204536.SULAZ_0023"/>
<reference evidence="4 5" key="1">
    <citation type="journal article" date="2009" name="J. Bacteriol.">
        <title>Complete and draft genome sequences of six members of the Aquificales.</title>
        <authorList>
            <person name="Reysenbach A.L."/>
            <person name="Hamamura N."/>
            <person name="Podar M."/>
            <person name="Griffiths E."/>
            <person name="Ferreira S."/>
            <person name="Hochstein R."/>
            <person name="Heidelberg J."/>
            <person name="Johnson J."/>
            <person name="Mead D."/>
            <person name="Pohorille A."/>
            <person name="Sarmiento M."/>
            <person name="Schweighofer K."/>
            <person name="Seshadri R."/>
            <person name="Voytek M.A."/>
        </authorList>
    </citation>
    <scope>NUCLEOTIDE SEQUENCE [LARGE SCALE GENOMIC DNA]</scope>
    <source>
        <strain evidence="5">Az-Fu1 / DSM 15241 / OCM 825</strain>
    </source>
</reference>
<accession>C1DXA8</accession>
<comment type="subcellular location">
    <subcellularLocation>
        <location evidence="2">Cytoplasm</location>
    </subcellularLocation>
</comment>